<protein>
    <recommendedName>
        <fullName evidence="3">Acetoacetate decarboxylase</fullName>
    </recommendedName>
</protein>
<dbReference type="EMBL" id="CABVGP010000001">
    <property type="protein sequence ID" value="VVJ17372.1"/>
    <property type="molecule type" value="Genomic_DNA"/>
</dbReference>
<dbReference type="InterPro" id="IPR023375">
    <property type="entry name" value="ADC_dom_sf"/>
</dbReference>
<dbReference type="RefSeq" id="WP_155542556.1">
    <property type="nucleotide sequence ID" value="NZ_CABVGP010000001.1"/>
</dbReference>
<evidence type="ECO:0000313" key="2">
    <source>
        <dbReference type="Proteomes" id="UP000399805"/>
    </source>
</evidence>
<organism evidence="1 2">
    <name type="scientific">Amycolatopsis camponoti</name>
    <dbReference type="NCBI Taxonomy" id="2606593"/>
    <lineage>
        <taxon>Bacteria</taxon>
        <taxon>Bacillati</taxon>
        <taxon>Actinomycetota</taxon>
        <taxon>Actinomycetes</taxon>
        <taxon>Pseudonocardiales</taxon>
        <taxon>Pseudonocardiaceae</taxon>
        <taxon>Amycolatopsis</taxon>
    </lineage>
</organism>
<dbReference type="GO" id="GO:0016829">
    <property type="term" value="F:lyase activity"/>
    <property type="evidence" value="ECO:0007669"/>
    <property type="project" value="InterPro"/>
</dbReference>
<dbReference type="Proteomes" id="UP000399805">
    <property type="component" value="Unassembled WGS sequence"/>
</dbReference>
<evidence type="ECO:0000313" key="1">
    <source>
        <dbReference type="EMBL" id="VVJ17372.1"/>
    </source>
</evidence>
<dbReference type="InterPro" id="IPR010451">
    <property type="entry name" value="Acetoacetate_decarboxylase"/>
</dbReference>
<proteinExistence type="predicted"/>
<keyword evidence="2" id="KW-1185">Reference proteome</keyword>
<reference evidence="1 2" key="1">
    <citation type="submission" date="2019-09" db="EMBL/GenBank/DDBJ databases">
        <authorList>
            <person name="Leyn A S."/>
        </authorList>
    </citation>
    <scope>NUCLEOTIDE SEQUENCE [LARGE SCALE GENOMIC DNA]</scope>
    <source>
        <strain evidence="1">AA231_1</strain>
    </source>
</reference>
<dbReference type="Gene3D" id="2.40.400.10">
    <property type="entry name" value="Acetoacetate decarboxylase-like"/>
    <property type="match status" value="1"/>
</dbReference>
<dbReference type="AlphaFoldDB" id="A0A6I8LKC1"/>
<dbReference type="SUPFAM" id="SSF160104">
    <property type="entry name" value="Acetoacetate decarboxylase-like"/>
    <property type="match status" value="1"/>
</dbReference>
<name>A0A6I8LKC1_9PSEU</name>
<accession>A0A6I8LKC1</accession>
<dbReference type="Pfam" id="PF06314">
    <property type="entry name" value="ADC"/>
    <property type="match status" value="1"/>
</dbReference>
<sequence>MSLYPPQPWALTADARVSIWRVPPSELPALPEGASPLLVAGRASVFTAWIDYTPPGQLAYHELLAAVSIKARRVSCSITEIWVDSEASLAGGRELWAIPKDLATLDFTGGRTFQATAATADDWIATAAFKPRPALPLRVPTTFEVVQERDGLLRTPVGAKIRPRPASADWSFNPDGPLGYLAGRRPVTSLELPKSELRFGA</sequence>
<evidence type="ECO:0008006" key="3">
    <source>
        <dbReference type="Google" id="ProtNLM"/>
    </source>
</evidence>
<gene>
    <name evidence="1" type="ORF">AA23TX_02393</name>
</gene>